<feature type="transmembrane region" description="Helical" evidence="1">
    <location>
        <begin position="12"/>
        <end position="32"/>
    </location>
</feature>
<feature type="transmembrane region" description="Helical" evidence="1">
    <location>
        <begin position="131"/>
        <end position="151"/>
    </location>
</feature>
<sequence length="169" mass="17899">MTSPIRQAPWQVGLAIGATFTAATMYLVGTLVELASISDSALETARIPTLDLIDNGSEHTLIDVFVFDERAAHVFGLVGVALLLLGIFLWVGAYRPGVRLILTITTGVSFVGSFIPLALASNPADGMSESAIAEALVIQGIAFVAALLLWIGAGRRWVALDTTSTWEQN</sequence>
<keyword evidence="1" id="KW-0472">Membrane</keyword>
<keyword evidence="1" id="KW-0812">Transmembrane</keyword>
<feature type="transmembrane region" description="Helical" evidence="1">
    <location>
        <begin position="100"/>
        <end position="119"/>
    </location>
</feature>
<feature type="transmembrane region" description="Helical" evidence="1">
    <location>
        <begin position="71"/>
        <end position="93"/>
    </location>
</feature>
<dbReference type="AlphaFoldDB" id="A0A6J7SI16"/>
<dbReference type="EMBL" id="CAFBPZ010000086">
    <property type="protein sequence ID" value="CAB5040703.1"/>
    <property type="molecule type" value="Genomic_DNA"/>
</dbReference>
<proteinExistence type="predicted"/>
<protein>
    <submittedName>
        <fullName evidence="2">Unannotated protein</fullName>
    </submittedName>
</protein>
<evidence type="ECO:0000313" key="2">
    <source>
        <dbReference type="EMBL" id="CAB5040703.1"/>
    </source>
</evidence>
<keyword evidence="1" id="KW-1133">Transmembrane helix</keyword>
<name>A0A6J7SI16_9ZZZZ</name>
<reference evidence="2" key="1">
    <citation type="submission" date="2020-05" db="EMBL/GenBank/DDBJ databases">
        <authorList>
            <person name="Chiriac C."/>
            <person name="Salcher M."/>
            <person name="Ghai R."/>
            <person name="Kavagutti S V."/>
        </authorList>
    </citation>
    <scope>NUCLEOTIDE SEQUENCE</scope>
</reference>
<organism evidence="2">
    <name type="scientific">freshwater metagenome</name>
    <dbReference type="NCBI Taxonomy" id="449393"/>
    <lineage>
        <taxon>unclassified sequences</taxon>
        <taxon>metagenomes</taxon>
        <taxon>ecological metagenomes</taxon>
    </lineage>
</organism>
<evidence type="ECO:0000256" key="1">
    <source>
        <dbReference type="SAM" id="Phobius"/>
    </source>
</evidence>
<accession>A0A6J7SI16</accession>
<gene>
    <name evidence="2" type="ORF">UFOPK4237_01189</name>
</gene>